<keyword evidence="8" id="KW-1185">Reference proteome</keyword>
<feature type="region of interest" description="Disordered" evidence="4">
    <location>
        <begin position="394"/>
        <end position="439"/>
    </location>
</feature>
<proteinExistence type="predicted"/>
<comment type="subcellular location">
    <subcellularLocation>
        <location evidence="1">Cytoplasm</location>
    </subcellularLocation>
</comment>
<feature type="region of interest" description="Disordered" evidence="4">
    <location>
        <begin position="1"/>
        <end position="214"/>
    </location>
</feature>
<dbReference type="Gene3D" id="1.10.287.1490">
    <property type="match status" value="3"/>
</dbReference>
<feature type="coiled-coil region" evidence="3">
    <location>
        <begin position="716"/>
        <end position="954"/>
    </location>
</feature>
<dbReference type="Pfam" id="PF07989">
    <property type="entry name" value="Cnn_1N"/>
    <property type="match status" value="1"/>
</dbReference>
<dbReference type="InterPro" id="IPR024545">
    <property type="entry name" value="Mto1-like_Mto2p-bd"/>
</dbReference>
<evidence type="ECO:0008006" key="9">
    <source>
        <dbReference type="Google" id="ProtNLM"/>
    </source>
</evidence>
<reference evidence="7" key="1">
    <citation type="submission" date="2022-06" db="EMBL/GenBank/DDBJ databases">
        <title>Genome Sequence of Candolleomyces eurysporus.</title>
        <authorList>
            <person name="Buettner E."/>
        </authorList>
    </citation>
    <scope>NUCLEOTIDE SEQUENCE</scope>
    <source>
        <strain evidence="7">VTCC 930004</strain>
    </source>
</reference>
<feature type="compositionally biased region" description="Low complexity" evidence="4">
    <location>
        <begin position="85"/>
        <end position="107"/>
    </location>
</feature>
<feature type="non-terminal residue" evidence="7">
    <location>
        <position position="1"/>
    </location>
</feature>
<feature type="compositionally biased region" description="Basic and acidic residues" evidence="4">
    <location>
        <begin position="119"/>
        <end position="133"/>
    </location>
</feature>
<feature type="coiled-coil region" evidence="3">
    <location>
        <begin position="567"/>
        <end position="690"/>
    </location>
</feature>
<feature type="compositionally biased region" description="Gly residues" evidence="4">
    <location>
        <begin position="75"/>
        <end position="84"/>
    </location>
</feature>
<dbReference type="GO" id="GO:0005737">
    <property type="term" value="C:cytoplasm"/>
    <property type="evidence" value="ECO:0007669"/>
    <property type="project" value="UniProtKB-SubCell"/>
</dbReference>
<evidence type="ECO:0000256" key="2">
    <source>
        <dbReference type="ARBA" id="ARBA00022490"/>
    </source>
</evidence>
<dbReference type="Proteomes" id="UP001140091">
    <property type="component" value="Unassembled WGS sequence"/>
</dbReference>
<evidence type="ECO:0000256" key="3">
    <source>
        <dbReference type="SAM" id="Coils"/>
    </source>
</evidence>
<dbReference type="GO" id="GO:0005815">
    <property type="term" value="C:microtubule organizing center"/>
    <property type="evidence" value="ECO:0007669"/>
    <property type="project" value="InterPro"/>
</dbReference>
<dbReference type="Pfam" id="PF12808">
    <property type="entry name" value="Mto2_bdg"/>
    <property type="match status" value="1"/>
</dbReference>
<feature type="coiled-coil region" evidence="3">
    <location>
        <begin position="450"/>
        <end position="533"/>
    </location>
</feature>
<feature type="compositionally biased region" description="Low complexity" evidence="4">
    <location>
        <begin position="303"/>
        <end position="312"/>
    </location>
</feature>
<feature type="compositionally biased region" description="Low complexity" evidence="4">
    <location>
        <begin position="395"/>
        <end position="410"/>
    </location>
</feature>
<keyword evidence="2" id="KW-0963">Cytoplasm</keyword>
<feature type="domain" description="Mto1-like Mto2p-binding" evidence="6">
    <location>
        <begin position="1153"/>
        <end position="1203"/>
    </location>
</feature>
<name>A0A9W8J659_9AGAR</name>
<evidence type="ECO:0000313" key="7">
    <source>
        <dbReference type="EMBL" id="KAJ2928159.1"/>
    </source>
</evidence>
<evidence type="ECO:0000256" key="4">
    <source>
        <dbReference type="SAM" id="MobiDB-lite"/>
    </source>
</evidence>
<evidence type="ECO:0000256" key="1">
    <source>
        <dbReference type="ARBA" id="ARBA00004496"/>
    </source>
</evidence>
<comment type="caution">
    <text evidence="7">The sequence shown here is derived from an EMBL/GenBank/DDBJ whole genome shotgun (WGS) entry which is preliminary data.</text>
</comment>
<feature type="domain" description="Centrosomin N-terminal motif 1" evidence="5">
    <location>
        <begin position="218"/>
        <end position="291"/>
    </location>
</feature>
<organism evidence="7 8">
    <name type="scientific">Candolleomyces eurysporus</name>
    <dbReference type="NCBI Taxonomy" id="2828524"/>
    <lineage>
        <taxon>Eukaryota</taxon>
        <taxon>Fungi</taxon>
        <taxon>Dikarya</taxon>
        <taxon>Basidiomycota</taxon>
        <taxon>Agaricomycotina</taxon>
        <taxon>Agaricomycetes</taxon>
        <taxon>Agaricomycetidae</taxon>
        <taxon>Agaricales</taxon>
        <taxon>Agaricineae</taxon>
        <taxon>Psathyrellaceae</taxon>
        <taxon>Candolleomyces</taxon>
    </lineage>
</organism>
<dbReference type="GO" id="GO:0005200">
    <property type="term" value="F:structural constituent of cytoskeleton"/>
    <property type="evidence" value="ECO:0007669"/>
    <property type="project" value="TreeGrafter"/>
</dbReference>
<feature type="region of interest" description="Disordered" evidence="4">
    <location>
        <begin position="294"/>
        <end position="320"/>
    </location>
</feature>
<accession>A0A9W8J659</accession>
<sequence length="1232" mass="137621">MAAALTKNSFSLTASSSSGLLASSSNGDPDLSSTPPPPLPDLSGSFNASSTSGFLRGGSSSPFLHQQQQQRAAYGGPGGRGGAGSRATSSSATAPSSTGPLTPSTTTFGIGRTNSRFSKQGEHEFHDHEDDGPSRSAAVDFVNQTLGGPSGGASMSVDGVLGTPGVSSDTRPGAGAAGGRTGRTRSGTLTAGSTGASTSNGASTGAGAAAGSKVSKLTLRDQEKHIDNLKKENFSIKLRVHFLEDQLARLAPDQMEAALKQNINLKIEVQQRGMEIKKLKKLVLSLEHELERLQRSGGGSSVGGVARSSSDGLSDRERELEEKLAQRDLEIRELRRRLSESSPSHHDDDEFEEKDAMLRESEARNAELEDELDNVRGLLEENMDEIQRLQEVIDAQRSAQSQSRLSAARAGRGREDDTSISSISSSNRDPAANQSRSTLHQKLDAVTSENTSLHSKLSEQQEIIERLEDENADLTDSIAALELELEQLHDRYSRKEDERSASRAALLEEQEARDELQGEVDGLRDRVAALMIELTGSQDDVDTKNRELDDLVAEHERIVISVESEWKAELSKVEREWKEDVARVESEWREEVEETRNQMDELRDVLNERDGECKELRLHLTELEDKTEEMHAKFNDTLGQLEDEIADLNSTITSLNNELDEKDDLLAQREAELERTRQEVESLGERTREEDGLVREAYEREKEEWEVERVRSDAVVAGFRERNATLKSELEDLQDAFSESQQTIQDHLARQEELASHIERLVAELESTQSSLTSTRSEFDSLTREYETQIRTLKRNIEAAESEVKKLKDELERKEDRLREKEEDVEKIKRALDGVERERKELGESVTSERYSLQLEVDRLTRDLDRAEDELARLRAELSAKETALRTKEGNLDSLHAQLLDLKSELSLQTQARLNLSTKLDDSLATLKSREAELAQVKARVGQLEERLGKDQRALLSAEGVYRDQVTERNTLLLTVYQYLDRVVGVEKGLKKGQQAETKPFTNFSVFHDNLITRLKALSSIQSTFETKAKEIEGRYGEKVGELKRQLEARWRQLDKFEASLRQLGDVKRDWRRKLREREGEVEGLKTTNTDLTSQLSILKRNPAASQASLEIKSLQTRALNAERRYNNAQNQLIASEERAAQIKEKTAMADEKWEARVREYEARIKASEERVKRERQGAKERVQELEGAVSNLRRQLEGAQKRSAQLGDVLEENKKVVAGAATPARSGSRGS</sequence>
<feature type="compositionally biased region" description="Low complexity" evidence="4">
    <location>
        <begin position="184"/>
        <end position="212"/>
    </location>
</feature>
<feature type="compositionally biased region" description="Low complexity" evidence="4">
    <location>
        <begin position="9"/>
        <end position="33"/>
    </location>
</feature>
<feature type="region of interest" description="Disordered" evidence="4">
    <location>
        <begin position="335"/>
        <end position="355"/>
    </location>
</feature>
<feature type="compositionally biased region" description="Polar residues" evidence="4">
    <location>
        <begin position="44"/>
        <end position="71"/>
    </location>
</feature>
<feature type="region of interest" description="Disordered" evidence="4">
    <location>
        <begin position="1195"/>
        <end position="1232"/>
    </location>
</feature>
<evidence type="ECO:0000259" key="5">
    <source>
        <dbReference type="Pfam" id="PF07989"/>
    </source>
</evidence>
<protein>
    <recommendedName>
        <fullName evidence="9">Centrosomin N-terminal motif 1 domain-containing protein</fullName>
    </recommendedName>
</protein>
<evidence type="ECO:0000313" key="8">
    <source>
        <dbReference type="Proteomes" id="UP001140091"/>
    </source>
</evidence>
<evidence type="ECO:0000259" key="6">
    <source>
        <dbReference type="Pfam" id="PF12808"/>
    </source>
</evidence>
<dbReference type="EMBL" id="JANBPK010000938">
    <property type="protein sequence ID" value="KAJ2928159.1"/>
    <property type="molecule type" value="Genomic_DNA"/>
</dbReference>
<dbReference type="PANTHER" id="PTHR47357">
    <property type="entry name" value="COP1-INTERACTIVE PROTEIN 1"/>
    <property type="match status" value="1"/>
</dbReference>
<dbReference type="AlphaFoldDB" id="A0A9W8J659"/>
<gene>
    <name evidence="7" type="ORF">H1R20_g8932</name>
</gene>
<dbReference type="PANTHER" id="PTHR47357:SF1">
    <property type="entry name" value="SPINDLE POLE BODY COMPONENT 110"/>
    <property type="match status" value="1"/>
</dbReference>
<keyword evidence="3" id="KW-0175">Coiled coil</keyword>
<dbReference type="InterPro" id="IPR012943">
    <property type="entry name" value="Cnn_1N"/>
</dbReference>
<dbReference type="OrthoDB" id="10255000at2759"/>